<dbReference type="Gramene" id="OQU93312">
    <property type="protein sequence ID" value="OQU93312"/>
    <property type="gene ID" value="SORBI_3001G518050"/>
</dbReference>
<dbReference type="AlphaFoldDB" id="A0A1Z5SBL2"/>
<dbReference type="InParanoid" id="A0A1Z5SBL2"/>
<dbReference type="Proteomes" id="UP000000768">
    <property type="component" value="Chromosome 1"/>
</dbReference>
<protein>
    <submittedName>
        <fullName evidence="1">Uncharacterized protein</fullName>
    </submittedName>
</protein>
<gene>
    <name evidence="1" type="ORF">SORBI_3001G518050</name>
</gene>
<reference evidence="2" key="2">
    <citation type="journal article" date="2018" name="Plant J.">
        <title>The Sorghum bicolor reference genome: improved assembly, gene annotations, a transcriptome atlas, and signatures of genome organization.</title>
        <authorList>
            <person name="McCormick R.F."/>
            <person name="Truong S.K."/>
            <person name="Sreedasyam A."/>
            <person name="Jenkins J."/>
            <person name="Shu S."/>
            <person name="Sims D."/>
            <person name="Kennedy M."/>
            <person name="Amirebrahimi M."/>
            <person name="Weers B.D."/>
            <person name="McKinley B."/>
            <person name="Mattison A."/>
            <person name="Morishige D.T."/>
            <person name="Grimwood J."/>
            <person name="Schmutz J."/>
            <person name="Mullet J.E."/>
        </authorList>
    </citation>
    <scope>NUCLEOTIDE SEQUENCE [LARGE SCALE GENOMIC DNA]</scope>
    <source>
        <strain evidence="2">cv. BTx623</strain>
    </source>
</reference>
<evidence type="ECO:0000313" key="2">
    <source>
        <dbReference type="Proteomes" id="UP000000768"/>
    </source>
</evidence>
<reference evidence="1 2" key="1">
    <citation type="journal article" date="2009" name="Nature">
        <title>The Sorghum bicolor genome and the diversification of grasses.</title>
        <authorList>
            <person name="Paterson A.H."/>
            <person name="Bowers J.E."/>
            <person name="Bruggmann R."/>
            <person name="Dubchak I."/>
            <person name="Grimwood J."/>
            <person name="Gundlach H."/>
            <person name="Haberer G."/>
            <person name="Hellsten U."/>
            <person name="Mitros T."/>
            <person name="Poliakov A."/>
            <person name="Schmutz J."/>
            <person name="Spannagl M."/>
            <person name="Tang H."/>
            <person name="Wang X."/>
            <person name="Wicker T."/>
            <person name="Bharti A.K."/>
            <person name="Chapman J."/>
            <person name="Feltus F.A."/>
            <person name="Gowik U."/>
            <person name="Grigoriev I.V."/>
            <person name="Lyons E."/>
            <person name="Maher C.A."/>
            <person name="Martis M."/>
            <person name="Narechania A."/>
            <person name="Otillar R.P."/>
            <person name="Penning B.W."/>
            <person name="Salamov A.A."/>
            <person name="Wang Y."/>
            <person name="Zhang L."/>
            <person name="Carpita N.C."/>
            <person name="Freeling M."/>
            <person name="Gingle A.R."/>
            <person name="Hash C.T."/>
            <person name="Keller B."/>
            <person name="Klein P."/>
            <person name="Kresovich S."/>
            <person name="McCann M.C."/>
            <person name="Ming R."/>
            <person name="Peterson D.G."/>
            <person name="Mehboob-ur-Rahman"/>
            <person name="Ware D."/>
            <person name="Westhoff P."/>
            <person name="Mayer K.F."/>
            <person name="Messing J."/>
            <person name="Rokhsar D.S."/>
        </authorList>
    </citation>
    <scope>NUCLEOTIDE SEQUENCE [LARGE SCALE GENOMIC DNA]</scope>
    <source>
        <strain evidence="2">cv. BTx623</strain>
    </source>
</reference>
<organism evidence="1 2">
    <name type="scientific">Sorghum bicolor</name>
    <name type="common">Sorghum</name>
    <name type="synonym">Sorghum vulgare</name>
    <dbReference type="NCBI Taxonomy" id="4558"/>
    <lineage>
        <taxon>Eukaryota</taxon>
        <taxon>Viridiplantae</taxon>
        <taxon>Streptophyta</taxon>
        <taxon>Embryophyta</taxon>
        <taxon>Tracheophyta</taxon>
        <taxon>Spermatophyta</taxon>
        <taxon>Magnoliopsida</taxon>
        <taxon>Liliopsida</taxon>
        <taxon>Poales</taxon>
        <taxon>Poaceae</taxon>
        <taxon>PACMAD clade</taxon>
        <taxon>Panicoideae</taxon>
        <taxon>Andropogonodae</taxon>
        <taxon>Andropogoneae</taxon>
        <taxon>Sorghinae</taxon>
        <taxon>Sorghum</taxon>
    </lineage>
</organism>
<sequence length="90" mass="10613">MTSAQGVQILDALLKNVLRFFMNKYTLNFRYMHLARVFFSKLTFFSEFPQNSIFFTWFYCKSCFQKSFLIPPKACQSQQLGILQDDACIV</sequence>
<evidence type="ECO:0000313" key="1">
    <source>
        <dbReference type="EMBL" id="OQU93312.1"/>
    </source>
</evidence>
<proteinExistence type="predicted"/>
<keyword evidence="2" id="KW-1185">Reference proteome</keyword>
<name>A0A1Z5SBL2_SORBI</name>
<dbReference type="EMBL" id="CM000760">
    <property type="protein sequence ID" value="OQU93312.1"/>
    <property type="molecule type" value="Genomic_DNA"/>
</dbReference>
<accession>A0A1Z5SBL2</accession>